<evidence type="ECO:0000256" key="2">
    <source>
        <dbReference type="ARBA" id="ARBA00022723"/>
    </source>
</evidence>
<dbReference type="InterPro" id="IPR027443">
    <property type="entry name" value="IPNS-like_sf"/>
</dbReference>
<proteinExistence type="inferred from homology"/>
<dbReference type="GO" id="GO:0046872">
    <property type="term" value="F:metal ion binding"/>
    <property type="evidence" value="ECO:0007669"/>
    <property type="project" value="UniProtKB-KW"/>
</dbReference>
<accession>A0A8H3PK45</accession>
<dbReference type="Pfam" id="PF14226">
    <property type="entry name" value="DIOX_N"/>
    <property type="match status" value="1"/>
</dbReference>
<dbReference type="EMBL" id="CAJPDT010000180">
    <property type="protein sequence ID" value="CAF9942320.1"/>
    <property type="molecule type" value="Genomic_DNA"/>
</dbReference>
<evidence type="ECO:0000259" key="6">
    <source>
        <dbReference type="PROSITE" id="PS51471"/>
    </source>
</evidence>
<reference evidence="7" key="1">
    <citation type="submission" date="2021-03" db="EMBL/GenBank/DDBJ databases">
        <authorList>
            <person name="Tagirdzhanova G."/>
        </authorList>
    </citation>
    <scope>NUCLEOTIDE SEQUENCE</scope>
</reference>
<dbReference type="OrthoDB" id="288590at2759"/>
<comment type="similarity">
    <text evidence="1 5">Belongs to the iron/ascorbate-dependent oxidoreductase family.</text>
</comment>
<evidence type="ECO:0000256" key="3">
    <source>
        <dbReference type="ARBA" id="ARBA00023002"/>
    </source>
</evidence>
<dbReference type="PANTHER" id="PTHR10209:SF867">
    <property type="entry name" value="2-OXOGLUTARATE (2OG) AND FE(II)-DEPENDENT OXYGENASE SUPERFAMILY PROTEIN"/>
    <property type="match status" value="1"/>
</dbReference>
<evidence type="ECO:0000313" key="8">
    <source>
        <dbReference type="Proteomes" id="UP000664534"/>
    </source>
</evidence>
<dbReference type="GO" id="GO:0016491">
    <property type="term" value="F:oxidoreductase activity"/>
    <property type="evidence" value="ECO:0007669"/>
    <property type="project" value="UniProtKB-KW"/>
</dbReference>
<keyword evidence="8" id="KW-1185">Reference proteome</keyword>
<dbReference type="Pfam" id="PF03171">
    <property type="entry name" value="2OG-FeII_Oxy"/>
    <property type="match status" value="1"/>
</dbReference>
<dbReference type="PANTHER" id="PTHR10209">
    <property type="entry name" value="OXIDOREDUCTASE, 2OG-FE II OXYGENASE FAMILY PROTEIN"/>
    <property type="match status" value="1"/>
</dbReference>
<dbReference type="PROSITE" id="PS51471">
    <property type="entry name" value="FE2OG_OXY"/>
    <property type="match status" value="1"/>
</dbReference>
<sequence length="338" mass="38388">MAITTHEVEQDHSGEWVQTAELAVLSLTKLLRNDPAELASLVRACENEGFFYLDLHDWKSGKMLEDLDIATRLMRLWFEKPLEEKMKNHTDDDCNGYKPTGVQSGVLESSRDGFEALRISRTAMLEGSPIPKTIQDNIDVFRRFQQSEHFVLKSILACLSTAIGLEGSKRFEDDHDDKVPSKSSLLFIHHPVSETVPGEGQLGHYAHTDLGSLTLLFTKQPGLQVLSPDTRKWQWIEPRKKYAIVNVGDTLRFESGCRFRSSVHRVLPPSGKMKDDRYSSPYFLRAANKAEFKDIDGNVKTVEEWHARKFESFDQNLEEQRLDHVATGGMDIDLGVVV</sequence>
<comment type="caution">
    <text evidence="7">The sequence shown here is derived from an EMBL/GenBank/DDBJ whole genome shotgun (WGS) entry which is preliminary data.</text>
</comment>
<dbReference type="InterPro" id="IPR005123">
    <property type="entry name" value="Oxoglu/Fe-dep_dioxygenase_dom"/>
</dbReference>
<keyword evidence="2 5" id="KW-0479">Metal-binding</keyword>
<keyword evidence="3 5" id="KW-0560">Oxidoreductase</keyword>
<evidence type="ECO:0000256" key="4">
    <source>
        <dbReference type="ARBA" id="ARBA00023004"/>
    </source>
</evidence>
<dbReference type="InterPro" id="IPR026992">
    <property type="entry name" value="DIOX_N"/>
</dbReference>
<dbReference type="AlphaFoldDB" id="A0A8H3PK45"/>
<dbReference type="InterPro" id="IPR044861">
    <property type="entry name" value="IPNS-like_FE2OG_OXY"/>
</dbReference>
<dbReference type="Gene3D" id="2.60.120.330">
    <property type="entry name" value="B-lactam Antibiotic, Isopenicillin N Synthase, Chain"/>
    <property type="match status" value="1"/>
</dbReference>
<organism evidence="7 8">
    <name type="scientific">Imshaugia aleurites</name>
    <dbReference type="NCBI Taxonomy" id="172621"/>
    <lineage>
        <taxon>Eukaryota</taxon>
        <taxon>Fungi</taxon>
        <taxon>Dikarya</taxon>
        <taxon>Ascomycota</taxon>
        <taxon>Pezizomycotina</taxon>
        <taxon>Lecanoromycetes</taxon>
        <taxon>OSLEUM clade</taxon>
        <taxon>Lecanoromycetidae</taxon>
        <taxon>Lecanorales</taxon>
        <taxon>Lecanorineae</taxon>
        <taxon>Parmeliaceae</taxon>
        <taxon>Imshaugia</taxon>
    </lineage>
</organism>
<dbReference type="GO" id="GO:0044283">
    <property type="term" value="P:small molecule biosynthetic process"/>
    <property type="evidence" value="ECO:0007669"/>
    <property type="project" value="UniProtKB-ARBA"/>
</dbReference>
<protein>
    <recommendedName>
        <fullName evidence="6">Fe2OG dioxygenase domain-containing protein</fullName>
    </recommendedName>
</protein>
<name>A0A8H3PK45_9LECA</name>
<evidence type="ECO:0000256" key="1">
    <source>
        <dbReference type="ARBA" id="ARBA00008056"/>
    </source>
</evidence>
<feature type="domain" description="Fe2OG dioxygenase" evidence="6">
    <location>
        <begin position="181"/>
        <end position="286"/>
    </location>
</feature>
<evidence type="ECO:0000313" key="7">
    <source>
        <dbReference type="EMBL" id="CAF9942320.1"/>
    </source>
</evidence>
<gene>
    <name evidence="7" type="ORF">IMSHALPRED_003613</name>
</gene>
<dbReference type="Proteomes" id="UP000664534">
    <property type="component" value="Unassembled WGS sequence"/>
</dbReference>
<dbReference type="SUPFAM" id="SSF51197">
    <property type="entry name" value="Clavaminate synthase-like"/>
    <property type="match status" value="1"/>
</dbReference>
<keyword evidence="4 5" id="KW-0408">Iron</keyword>
<evidence type="ECO:0000256" key="5">
    <source>
        <dbReference type="RuleBase" id="RU003682"/>
    </source>
</evidence>